<dbReference type="InterPro" id="IPR029044">
    <property type="entry name" value="Nucleotide-diphossugar_trans"/>
</dbReference>
<feature type="transmembrane region" description="Helical" evidence="9">
    <location>
        <begin position="333"/>
        <end position="354"/>
    </location>
</feature>
<name>A0ABW4I3H9_9SPHN</name>
<dbReference type="Gene3D" id="3.90.550.10">
    <property type="entry name" value="Spore Coat Polysaccharide Biosynthesis Protein SpsA, Chain A"/>
    <property type="match status" value="1"/>
</dbReference>
<evidence type="ECO:0000256" key="4">
    <source>
        <dbReference type="ARBA" id="ARBA00022676"/>
    </source>
</evidence>
<reference evidence="12" key="1">
    <citation type="journal article" date="2019" name="Int. J. Syst. Evol. Microbiol.">
        <title>The Global Catalogue of Microorganisms (GCM) 10K type strain sequencing project: providing services to taxonomists for standard genome sequencing and annotation.</title>
        <authorList>
            <consortium name="The Broad Institute Genomics Platform"/>
            <consortium name="The Broad Institute Genome Sequencing Center for Infectious Disease"/>
            <person name="Wu L."/>
            <person name="Ma J."/>
        </authorList>
    </citation>
    <scope>NUCLEOTIDE SEQUENCE [LARGE SCALE GENOMIC DNA]</scope>
    <source>
        <strain evidence="12">CGMCC 1.16275</strain>
    </source>
</reference>
<comment type="caution">
    <text evidence="11">The sequence shown here is derived from an EMBL/GenBank/DDBJ whole genome shotgun (WGS) entry which is preliminary data.</text>
</comment>
<protein>
    <submittedName>
        <fullName evidence="11">Glycosyltransferase</fullName>
        <ecNumber evidence="11">2.4.-.-</ecNumber>
    </submittedName>
</protein>
<evidence type="ECO:0000256" key="2">
    <source>
        <dbReference type="ARBA" id="ARBA00004760"/>
    </source>
</evidence>
<keyword evidence="8 9" id="KW-0472">Membrane</keyword>
<keyword evidence="6 9" id="KW-0812">Transmembrane</keyword>
<evidence type="ECO:0000256" key="6">
    <source>
        <dbReference type="ARBA" id="ARBA00022692"/>
    </source>
</evidence>
<dbReference type="NCBIfam" id="TIGR03469">
    <property type="entry name" value="HpnB"/>
    <property type="match status" value="1"/>
</dbReference>
<dbReference type="PANTHER" id="PTHR43646:SF3">
    <property type="entry name" value="SLR1566 PROTEIN"/>
    <property type="match status" value="1"/>
</dbReference>
<keyword evidence="12" id="KW-1185">Reference proteome</keyword>
<sequence length="405" mass="43285">MIWLAGASAAIWLYLLLFHHGFWLARERDDQNLPAAPSVWPEVVAIVPARNEADVIARSIGSLLAQDYPGPFRVILVDDSSEDGTAQIASALNSVRAEPVEALPSSLAESKEVKKGLREAQAERSVGHASFEILAAPPLPADWTGKLWAVSQGVAAAGAPSYLWLTDADIAHAPDTLRSLVARAEAGQLHLVSLMAKLHCRTLPERALVPAFVFFFQMLYPFAQANGAKGPGAAAGGCMLVRRDALEQAGGIAAIRGALIDDCTLGALIKRGGPIWLGLTKRSRSIRPYRSFGAIARMIARSAYAQLRYSPLLLLGTLAGLALVYAVPPALALFGHGTAQVLGLATWAMIALAFQPMLRFYRVSRLWGLALPAIAAFYAACTLLSALDHKRGRGGMWKGRAQAGR</sequence>
<feature type="transmembrane region" description="Helical" evidence="9">
    <location>
        <begin position="366"/>
        <end position="387"/>
    </location>
</feature>
<dbReference type="Pfam" id="PF13506">
    <property type="entry name" value="Glyco_transf_21"/>
    <property type="match status" value="1"/>
</dbReference>
<feature type="transmembrane region" description="Helical" evidence="9">
    <location>
        <begin position="307"/>
        <end position="327"/>
    </location>
</feature>
<dbReference type="SUPFAM" id="SSF53448">
    <property type="entry name" value="Nucleotide-diphospho-sugar transferases"/>
    <property type="match status" value="1"/>
</dbReference>
<dbReference type="RefSeq" id="WP_380889441.1">
    <property type="nucleotide sequence ID" value="NZ_JBHUDY010000001.1"/>
</dbReference>
<evidence type="ECO:0000259" key="10">
    <source>
        <dbReference type="Pfam" id="PF00535"/>
    </source>
</evidence>
<feature type="transmembrane region" description="Helical" evidence="9">
    <location>
        <begin position="6"/>
        <end position="25"/>
    </location>
</feature>
<evidence type="ECO:0000256" key="5">
    <source>
        <dbReference type="ARBA" id="ARBA00022679"/>
    </source>
</evidence>
<evidence type="ECO:0000313" key="11">
    <source>
        <dbReference type="EMBL" id="MFD1612506.1"/>
    </source>
</evidence>
<organism evidence="11 12">
    <name type="scientific">Sphingomonas tabacisoli</name>
    <dbReference type="NCBI Taxonomy" id="2249466"/>
    <lineage>
        <taxon>Bacteria</taxon>
        <taxon>Pseudomonadati</taxon>
        <taxon>Pseudomonadota</taxon>
        <taxon>Alphaproteobacteria</taxon>
        <taxon>Sphingomonadales</taxon>
        <taxon>Sphingomonadaceae</taxon>
        <taxon>Sphingomonas</taxon>
    </lineage>
</organism>
<keyword evidence="7 9" id="KW-1133">Transmembrane helix</keyword>
<evidence type="ECO:0000256" key="7">
    <source>
        <dbReference type="ARBA" id="ARBA00022989"/>
    </source>
</evidence>
<feature type="domain" description="Glycosyltransferase 2-like" evidence="10">
    <location>
        <begin position="46"/>
        <end position="93"/>
    </location>
</feature>
<dbReference type="EMBL" id="JBHUDY010000001">
    <property type="protein sequence ID" value="MFD1612506.1"/>
    <property type="molecule type" value="Genomic_DNA"/>
</dbReference>
<keyword evidence="5 11" id="KW-0808">Transferase</keyword>
<comment type="subcellular location">
    <subcellularLocation>
        <location evidence="1">Membrane</location>
        <topology evidence="1">Multi-pass membrane protein</topology>
    </subcellularLocation>
</comment>
<evidence type="ECO:0000256" key="3">
    <source>
        <dbReference type="ARBA" id="ARBA00004991"/>
    </source>
</evidence>
<evidence type="ECO:0000256" key="9">
    <source>
        <dbReference type="SAM" id="Phobius"/>
    </source>
</evidence>
<dbReference type="GO" id="GO:0016757">
    <property type="term" value="F:glycosyltransferase activity"/>
    <property type="evidence" value="ECO:0007669"/>
    <property type="project" value="UniProtKB-KW"/>
</dbReference>
<dbReference type="InterPro" id="IPR001173">
    <property type="entry name" value="Glyco_trans_2-like"/>
</dbReference>
<evidence type="ECO:0000256" key="8">
    <source>
        <dbReference type="ARBA" id="ARBA00023136"/>
    </source>
</evidence>
<dbReference type="Proteomes" id="UP001597115">
    <property type="component" value="Unassembled WGS sequence"/>
</dbReference>
<evidence type="ECO:0000256" key="1">
    <source>
        <dbReference type="ARBA" id="ARBA00004141"/>
    </source>
</evidence>
<dbReference type="PANTHER" id="PTHR43646">
    <property type="entry name" value="GLYCOSYLTRANSFERASE"/>
    <property type="match status" value="1"/>
</dbReference>
<dbReference type="InterPro" id="IPR025993">
    <property type="entry name" value="Ceramide_glucosylTrfase"/>
</dbReference>
<dbReference type="Pfam" id="PF00535">
    <property type="entry name" value="Glycos_transf_2"/>
    <property type="match status" value="1"/>
</dbReference>
<accession>A0ABW4I3H9</accession>
<dbReference type="InterPro" id="IPR017832">
    <property type="entry name" value="Glyco_trans_2_hopen-assoc_HpnB"/>
</dbReference>
<gene>
    <name evidence="11" type="ORF">ACFSCW_11915</name>
</gene>
<evidence type="ECO:0000313" key="12">
    <source>
        <dbReference type="Proteomes" id="UP001597115"/>
    </source>
</evidence>
<comment type="pathway">
    <text evidence="3">Sphingolipid metabolism.</text>
</comment>
<comment type="pathway">
    <text evidence="2">Lipid metabolism; sphingolipid metabolism.</text>
</comment>
<keyword evidence="4 11" id="KW-0328">Glycosyltransferase</keyword>
<dbReference type="EC" id="2.4.-.-" evidence="11"/>
<proteinExistence type="predicted"/>